<dbReference type="EMBL" id="ML179216">
    <property type="protein sequence ID" value="THU94756.1"/>
    <property type="molecule type" value="Genomic_DNA"/>
</dbReference>
<dbReference type="AlphaFoldDB" id="A0A4S8LYH5"/>
<organism evidence="7 8">
    <name type="scientific">Dendrothele bispora (strain CBS 962.96)</name>
    <dbReference type="NCBI Taxonomy" id="1314807"/>
    <lineage>
        <taxon>Eukaryota</taxon>
        <taxon>Fungi</taxon>
        <taxon>Dikarya</taxon>
        <taxon>Basidiomycota</taxon>
        <taxon>Agaricomycotina</taxon>
        <taxon>Agaricomycetes</taxon>
        <taxon>Agaricomycetidae</taxon>
        <taxon>Agaricales</taxon>
        <taxon>Agaricales incertae sedis</taxon>
        <taxon>Dendrothele</taxon>
    </lineage>
</organism>
<evidence type="ECO:0000313" key="7">
    <source>
        <dbReference type="EMBL" id="THU94756.1"/>
    </source>
</evidence>
<proteinExistence type="predicted"/>
<evidence type="ECO:0000256" key="4">
    <source>
        <dbReference type="ARBA" id="ARBA00022833"/>
    </source>
</evidence>
<evidence type="ECO:0000256" key="2">
    <source>
        <dbReference type="ARBA" id="ARBA00022737"/>
    </source>
</evidence>
<keyword evidence="4" id="KW-0862">Zinc</keyword>
<dbReference type="GO" id="GO:0000981">
    <property type="term" value="F:DNA-binding transcription factor activity, RNA polymerase II-specific"/>
    <property type="evidence" value="ECO:0007669"/>
    <property type="project" value="TreeGrafter"/>
</dbReference>
<accession>A0A4S8LYH5</accession>
<keyword evidence="3 5" id="KW-0863">Zinc-finger</keyword>
<dbReference type="PANTHER" id="PTHR19818:SF139">
    <property type="entry name" value="PAIR-RULE PROTEIN ODD-PAIRED"/>
    <property type="match status" value="1"/>
</dbReference>
<evidence type="ECO:0000256" key="3">
    <source>
        <dbReference type="ARBA" id="ARBA00022771"/>
    </source>
</evidence>
<protein>
    <recommendedName>
        <fullName evidence="6">C2H2-type domain-containing protein</fullName>
    </recommendedName>
</protein>
<evidence type="ECO:0000259" key="6">
    <source>
        <dbReference type="PROSITE" id="PS50157"/>
    </source>
</evidence>
<evidence type="ECO:0000256" key="5">
    <source>
        <dbReference type="PROSITE-ProRule" id="PRU00042"/>
    </source>
</evidence>
<dbReference type="PANTHER" id="PTHR19818">
    <property type="entry name" value="ZINC FINGER PROTEIN ZIC AND GLI"/>
    <property type="match status" value="1"/>
</dbReference>
<evidence type="ECO:0000256" key="1">
    <source>
        <dbReference type="ARBA" id="ARBA00022723"/>
    </source>
</evidence>
<dbReference type="SMART" id="SM00355">
    <property type="entry name" value="ZnF_C2H2"/>
    <property type="match status" value="3"/>
</dbReference>
<keyword evidence="8" id="KW-1185">Reference proteome</keyword>
<dbReference type="GO" id="GO:0010557">
    <property type="term" value="P:positive regulation of macromolecule biosynthetic process"/>
    <property type="evidence" value="ECO:0007669"/>
    <property type="project" value="UniProtKB-ARBA"/>
</dbReference>
<dbReference type="GO" id="GO:0008270">
    <property type="term" value="F:zinc ion binding"/>
    <property type="evidence" value="ECO:0007669"/>
    <property type="project" value="UniProtKB-KW"/>
</dbReference>
<dbReference type="InterPro" id="IPR050329">
    <property type="entry name" value="GLI_C2H2-zinc-finger"/>
</dbReference>
<dbReference type="InterPro" id="IPR013087">
    <property type="entry name" value="Znf_C2H2_type"/>
</dbReference>
<keyword evidence="2" id="KW-0677">Repeat</keyword>
<keyword evidence="1" id="KW-0479">Metal-binding</keyword>
<name>A0A4S8LYH5_DENBC</name>
<dbReference type="PROSITE" id="PS50157">
    <property type="entry name" value="ZINC_FINGER_C2H2_2"/>
    <property type="match status" value="2"/>
</dbReference>
<feature type="domain" description="C2H2-type" evidence="6">
    <location>
        <begin position="214"/>
        <end position="241"/>
    </location>
</feature>
<dbReference type="GO" id="GO:0000978">
    <property type="term" value="F:RNA polymerase II cis-regulatory region sequence-specific DNA binding"/>
    <property type="evidence" value="ECO:0007669"/>
    <property type="project" value="TreeGrafter"/>
</dbReference>
<gene>
    <name evidence="7" type="ORF">K435DRAFT_966737</name>
</gene>
<dbReference type="PROSITE" id="PS00028">
    <property type="entry name" value="ZINC_FINGER_C2H2_1"/>
    <property type="match status" value="2"/>
</dbReference>
<dbReference type="GO" id="GO:0005634">
    <property type="term" value="C:nucleus"/>
    <property type="evidence" value="ECO:0007669"/>
    <property type="project" value="UniProtKB-ARBA"/>
</dbReference>
<dbReference type="Proteomes" id="UP000297245">
    <property type="component" value="Unassembled WGS sequence"/>
</dbReference>
<evidence type="ECO:0000313" key="8">
    <source>
        <dbReference type="Proteomes" id="UP000297245"/>
    </source>
</evidence>
<dbReference type="Gene3D" id="3.30.160.60">
    <property type="entry name" value="Classic Zinc Finger"/>
    <property type="match status" value="1"/>
</dbReference>
<sequence>MTSLSFRARPGAFVRVTQTVAGLALRVEDSGSSTLNHHISNGSELDIRVDLNTTGLTISVIPASSSGLSSTEVSPQPQGIFNSTVSHWAHDRVWPSSPSDADSLLSYSEENTSTYSRSPNSCHSAILELNTLLPSLQTRSTLDSVSLDPIGLDIPSSVPGWRHSMPSAITTRHVNNMPDCSDAGTSESVQDNHVSVAEAPPNLTFVSERRNSQFPCRTCDRVFTREYNRRVHEKAHTTRAAGPHRPHRCRESNCNTTFSRSHDRLRHEVRIHGHEAHTCAICNNMFSSLKSLQKHHCKYSSTQS</sequence>
<reference evidence="7 8" key="1">
    <citation type="journal article" date="2019" name="Nat. Ecol. Evol.">
        <title>Megaphylogeny resolves global patterns of mushroom evolution.</title>
        <authorList>
            <person name="Varga T."/>
            <person name="Krizsan K."/>
            <person name="Foldi C."/>
            <person name="Dima B."/>
            <person name="Sanchez-Garcia M."/>
            <person name="Sanchez-Ramirez S."/>
            <person name="Szollosi G.J."/>
            <person name="Szarkandi J.G."/>
            <person name="Papp V."/>
            <person name="Albert L."/>
            <person name="Andreopoulos W."/>
            <person name="Angelini C."/>
            <person name="Antonin V."/>
            <person name="Barry K.W."/>
            <person name="Bougher N.L."/>
            <person name="Buchanan P."/>
            <person name="Buyck B."/>
            <person name="Bense V."/>
            <person name="Catcheside P."/>
            <person name="Chovatia M."/>
            <person name="Cooper J."/>
            <person name="Damon W."/>
            <person name="Desjardin D."/>
            <person name="Finy P."/>
            <person name="Geml J."/>
            <person name="Haridas S."/>
            <person name="Hughes K."/>
            <person name="Justo A."/>
            <person name="Karasinski D."/>
            <person name="Kautmanova I."/>
            <person name="Kiss B."/>
            <person name="Kocsube S."/>
            <person name="Kotiranta H."/>
            <person name="LaButti K.M."/>
            <person name="Lechner B.E."/>
            <person name="Liimatainen K."/>
            <person name="Lipzen A."/>
            <person name="Lukacs Z."/>
            <person name="Mihaltcheva S."/>
            <person name="Morgado L.N."/>
            <person name="Niskanen T."/>
            <person name="Noordeloos M.E."/>
            <person name="Ohm R.A."/>
            <person name="Ortiz-Santana B."/>
            <person name="Ovrebo C."/>
            <person name="Racz N."/>
            <person name="Riley R."/>
            <person name="Savchenko A."/>
            <person name="Shiryaev A."/>
            <person name="Soop K."/>
            <person name="Spirin V."/>
            <person name="Szebenyi C."/>
            <person name="Tomsovsky M."/>
            <person name="Tulloss R.E."/>
            <person name="Uehling J."/>
            <person name="Grigoriev I.V."/>
            <person name="Vagvolgyi C."/>
            <person name="Papp T."/>
            <person name="Martin F.M."/>
            <person name="Miettinen O."/>
            <person name="Hibbett D.S."/>
            <person name="Nagy L.G."/>
        </authorList>
    </citation>
    <scope>NUCLEOTIDE SEQUENCE [LARGE SCALE GENOMIC DNA]</scope>
    <source>
        <strain evidence="7 8">CBS 962.96</strain>
    </source>
</reference>
<dbReference type="OrthoDB" id="8117402at2759"/>
<feature type="domain" description="C2H2-type" evidence="6">
    <location>
        <begin position="247"/>
        <end position="277"/>
    </location>
</feature>